<dbReference type="EMBL" id="QPGA01000013">
    <property type="protein sequence ID" value="RDE50890.1"/>
    <property type="molecule type" value="Genomic_DNA"/>
</dbReference>
<dbReference type="InterPro" id="IPR050669">
    <property type="entry name" value="Hemerythrin"/>
</dbReference>
<keyword evidence="3" id="KW-0408">Iron</keyword>
<reference evidence="5 6" key="1">
    <citation type="submission" date="2018-05" db="EMBL/GenBank/DDBJ databases">
        <title>Integrated omic analyses show evidence that a Ca. Accumulibacter phosphatis strain performs denitrification under micro-aerobic conditions.</title>
        <authorList>
            <person name="Camejo P.Y."/>
            <person name="Katherine M.D."/>
            <person name="Daniel N.R."/>
        </authorList>
    </citation>
    <scope>NUCLEOTIDE SEQUENCE [LARGE SCALE GENOMIC DNA]</scope>
    <source>
        <strain evidence="5">UW-LDO-IC</strain>
    </source>
</reference>
<dbReference type="RefSeq" id="WP_332355035.1">
    <property type="nucleotide sequence ID" value="NZ_JAZKTZ010000006.1"/>
</dbReference>
<dbReference type="AlphaFoldDB" id="A0A369XNF4"/>
<comment type="caution">
    <text evidence="5">The sequence shown here is derived from an EMBL/GenBank/DDBJ whole genome shotgun (WGS) entry which is preliminary data.</text>
</comment>
<comment type="similarity">
    <text evidence="1">Belongs to the hemerythrin family.</text>
</comment>
<evidence type="ECO:0000313" key="5">
    <source>
        <dbReference type="EMBL" id="RDE50890.1"/>
    </source>
</evidence>
<evidence type="ECO:0000256" key="2">
    <source>
        <dbReference type="ARBA" id="ARBA00022723"/>
    </source>
</evidence>
<dbReference type="SUPFAM" id="SSF47188">
    <property type="entry name" value="Hemerythrin-like"/>
    <property type="match status" value="1"/>
</dbReference>
<keyword evidence="2" id="KW-0479">Metal-binding</keyword>
<dbReference type="InterPro" id="IPR012827">
    <property type="entry name" value="Hemerythrin_metal-bd"/>
</dbReference>
<accession>A0A369XNF4</accession>
<feature type="domain" description="Hemerythrin-like" evidence="4">
    <location>
        <begin position="19"/>
        <end position="125"/>
    </location>
</feature>
<dbReference type="PANTHER" id="PTHR37164">
    <property type="entry name" value="BACTERIOHEMERYTHRIN"/>
    <property type="match status" value="1"/>
</dbReference>
<evidence type="ECO:0000256" key="3">
    <source>
        <dbReference type="ARBA" id="ARBA00023004"/>
    </source>
</evidence>
<dbReference type="Pfam" id="PF01814">
    <property type="entry name" value="Hemerythrin"/>
    <property type="match status" value="1"/>
</dbReference>
<sequence length="133" mass="15436">MEYPLTGLLPTALLIDLPEIDVQHEEIFRRIETLKNSSFGSGPVSLDEFHSLLDYLEWHFASEERIARQLGVDFADHASAHDESLRMLRKALAAVHDGLQDVHSFLRYAEYWFERHITDEDKPFAARLRERSA</sequence>
<dbReference type="CDD" id="cd12107">
    <property type="entry name" value="Hemerythrin"/>
    <property type="match status" value="1"/>
</dbReference>
<protein>
    <submittedName>
        <fullName evidence="5">Hemerythrin</fullName>
    </submittedName>
</protein>
<name>A0A369XNF4_9PROT</name>
<evidence type="ECO:0000256" key="1">
    <source>
        <dbReference type="ARBA" id="ARBA00010587"/>
    </source>
</evidence>
<dbReference type="InterPro" id="IPR012312">
    <property type="entry name" value="Hemerythrin-like"/>
</dbReference>
<dbReference type="NCBIfam" id="TIGR02481">
    <property type="entry name" value="hemeryth_dom"/>
    <property type="match status" value="1"/>
</dbReference>
<proteinExistence type="inferred from homology"/>
<evidence type="ECO:0000259" key="4">
    <source>
        <dbReference type="Pfam" id="PF01814"/>
    </source>
</evidence>
<dbReference type="GO" id="GO:0046872">
    <property type="term" value="F:metal ion binding"/>
    <property type="evidence" value="ECO:0007669"/>
    <property type="project" value="UniProtKB-KW"/>
</dbReference>
<dbReference type="PANTHER" id="PTHR37164:SF1">
    <property type="entry name" value="BACTERIOHEMERYTHRIN"/>
    <property type="match status" value="1"/>
</dbReference>
<gene>
    <name evidence="5" type="ORF">DVS81_08745</name>
</gene>
<dbReference type="Gene3D" id="1.20.120.50">
    <property type="entry name" value="Hemerythrin-like"/>
    <property type="match status" value="1"/>
</dbReference>
<dbReference type="InterPro" id="IPR035938">
    <property type="entry name" value="Hemerythrin-like_sf"/>
</dbReference>
<organism evidence="5 6">
    <name type="scientific">Candidatus Accumulibacter meliphilus</name>
    <dbReference type="NCBI Taxonomy" id="2211374"/>
    <lineage>
        <taxon>Bacteria</taxon>
        <taxon>Pseudomonadati</taxon>
        <taxon>Pseudomonadota</taxon>
        <taxon>Betaproteobacteria</taxon>
        <taxon>Candidatus Accumulibacter</taxon>
    </lineage>
</organism>
<dbReference type="Proteomes" id="UP000253831">
    <property type="component" value="Unassembled WGS sequence"/>
</dbReference>
<evidence type="ECO:0000313" key="6">
    <source>
        <dbReference type="Proteomes" id="UP000253831"/>
    </source>
</evidence>